<dbReference type="Pfam" id="PF13413">
    <property type="entry name" value="HTH_25"/>
    <property type="match status" value="1"/>
</dbReference>
<keyword evidence="5" id="KW-1185">Reference proteome</keyword>
<feature type="domain" description="HTH cro/C1-type" evidence="3">
    <location>
        <begin position="8"/>
        <end position="41"/>
    </location>
</feature>
<feature type="region of interest" description="Disordered" evidence="1">
    <location>
        <begin position="144"/>
        <end position="196"/>
    </location>
</feature>
<dbReference type="SUPFAM" id="SSF47413">
    <property type="entry name" value="lambda repressor-like DNA-binding domains"/>
    <property type="match status" value="1"/>
</dbReference>
<dbReference type="PANTHER" id="PTHR34475">
    <property type="match status" value="1"/>
</dbReference>
<dbReference type="Pfam" id="PF13464">
    <property type="entry name" value="RodZ_C"/>
    <property type="match status" value="1"/>
</dbReference>
<dbReference type="InterPro" id="IPR050400">
    <property type="entry name" value="Bact_Cytoskel_RodZ"/>
</dbReference>
<feature type="compositionally biased region" description="Polar residues" evidence="1">
    <location>
        <begin position="146"/>
        <end position="155"/>
    </location>
</feature>
<protein>
    <submittedName>
        <fullName evidence="4">Helix-turn-helix domain-containing protein</fullName>
    </submittedName>
</protein>
<dbReference type="CDD" id="cd00093">
    <property type="entry name" value="HTH_XRE"/>
    <property type="match status" value="1"/>
</dbReference>
<keyword evidence="2" id="KW-1133">Transmembrane helix</keyword>
<evidence type="ECO:0000256" key="1">
    <source>
        <dbReference type="SAM" id="MobiDB-lite"/>
    </source>
</evidence>
<keyword evidence="2" id="KW-0812">Transmembrane</keyword>
<comment type="caution">
    <text evidence="4">The sequence shown here is derived from an EMBL/GenBank/DDBJ whole genome shotgun (WGS) entry which is preliminary data.</text>
</comment>
<feature type="compositionally biased region" description="Acidic residues" evidence="1">
    <location>
        <begin position="156"/>
        <end position="167"/>
    </location>
</feature>
<name>A0AAE3IRF4_9BACI</name>
<dbReference type="Gene3D" id="1.10.260.40">
    <property type="entry name" value="lambda repressor-like DNA-binding domains"/>
    <property type="match status" value="1"/>
</dbReference>
<evidence type="ECO:0000259" key="3">
    <source>
        <dbReference type="PROSITE" id="PS50943"/>
    </source>
</evidence>
<feature type="compositionally biased region" description="Acidic residues" evidence="1">
    <location>
        <begin position="175"/>
        <end position="191"/>
    </location>
</feature>
<gene>
    <name evidence="4" type="ORF">OEV98_00500</name>
</gene>
<dbReference type="InterPro" id="IPR010982">
    <property type="entry name" value="Lambda_DNA-bd_dom_sf"/>
</dbReference>
<dbReference type="AlphaFoldDB" id="A0AAE3IRF4"/>
<feature type="transmembrane region" description="Helical" evidence="2">
    <location>
        <begin position="107"/>
        <end position="128"/>
    </location>
</feature>
<dbReference type="SMART" id="SM00530">
    <property type="entry name" value="HTH_XRE"/>
    <property type="match status" value="1"/>
</dbReference>
<evidence type="ECO:0000313" key="5">
    <source>
        <dbReference type="Proteomes" id="UP001209318"/>
    </source>
</evidence>
<keyword evidence="2" id="KW-0472">Membrane</keyword>
<organism evidence="4 5">
    <name type="scientific">Perspicuibacillus lycopersici</name>
    <dbReference type="NCBI Taxonomy" id="1325689"/>
    <lineage>
        <taxon>Bacteria</taxon>
        <taxon>Bacillati</taxon>
        <taxon>Bacillota</taxon>
        <taxon>Bacilli</taxon>
        <taxon>Bacillales</taxon>
        <taxon>Bacillaceae</taxon>
        <taxon>Perspicuibacillus</taxon>
    </lineage>
</organism>
<dbReference type="RefSeq" id="WP_263071170.1">
    <property type="nucleotide sequence ID" value="NZ_JAOUSF010000001.1"/>
</dbReference>
<dbReference type="PROSITE" id="PS50943">
    <property type="entry name" value="HTH_CROC1"/>
    <property type="match status" value="1"/>
</dbReference>
<proteinExistence type="predicted"/>
<dbReference type="PANTHER" id="PTHR34475:SF1">
    <property type="entry name" value="CYTOSKELETON PROTEIN RODZ"/>
    <property type="match status" value="1"/>
</dbReference>
<accession>A0AAE3IRF4</accession>
<sequence length="306" mass="35006">MTELGNRLKEAREEKGISLDKLQEITKIQKRYLIGIEQGNYDMIPGKFYVRAFIKQYAEAVGLQPELLFDEFRSEIPSVYEDDLPEQISRTQSRKVVSRAPSKIFDLLPKIIFALFIIGAVWLIWFFIQKYLVSDDAVTEKPIENEQISFESEGTPQEEDNSEETTDESNAGENKEDETTDADVDQEEEPAEEVKTQEIAVVETSGSNTTYELRNADTIELRLASPADGRAWIQVLNGKDEQIFSGEISNGNEQTFDVSTEESVWIRTGRAYETEIYLNGEKLEYALEPNENEVQNITIKFVKDEQ</sequence>
<reference evidence="4" key="1">
    <citation type="submission" date="2022-10" db="EMBL/GenBank/DDBJ databases">
        <title>Description of Fervidibacillus gen. nov. in the family Fervidibacillaceae fam. nov. with two species, Fervidibacillus albus sp. nov., and Fervidibacillus halotolerans sp. nov., isolated from tidal flat sediments.</title>
        <authorList>
            <person name="Kwon K.K."/>
            <person name="Yang S.-H."/>
        </authorList>
    </citation>
    <scope>NUCLEOTIDE SEQUENCE</scope>
    <source>
        <strain evidence="4">JCM 19140</strain>
    </source>
</reference>
<evidence type="ECO:0000256" key="2">
    <source>
        <dbReference type="SAM" id="Phobius"/>
    </source>
</evidence>
<evidence type="ECO:0000313" key="4">
    <source>
        <dbReference type="EMBL" id="MCU9612036.1"/>
    </source>
</evidence>
<dbReference type="InterPro" id="IPR025194">
    <property type="entry name" value="RodZ-like_C"/>
</dbReference>
<dbReference type="EMBL" id="JAOUSF010000001">
    <property type="protein sequence ID" value="MCU9612036.1"/>
    <property type="molecule type" value="Genomic_DNA"/>
</dbReference>
<dbReference type="Proteomes" id="UP001209318">
    <property type="component" value="Unassembled WGS sequence"/>
</dbReference>
<dbReference type="InterPro" id="IPR001387">
    <property type="entry name" value="Cro/C1-type_HTH"/>
</dbReference>
<dbReference type="GO" id="GO:0003677">
    <property type="term" value="F:DNA binding"/>
    <property type="evidence" value="ECO:0007669"/>
    <property type="project" value="InterPro"/>
</dbReference>